<keyword evidence="2" id="KW-1185">Reference proteome</keyword>
<evidence type="ECO:0000313" key="1">
    <source>
        <dbReference type="EMBL" id="MDR6785552.1"/>
    </source>
</evidence>
<proteinExistence type="predicted"/>
<comment type="caution">
    <text evidence="1">The sequence shown here is derived from an EMBL/GenBank/DDBJ whole genome shotgun (WGS) entry which is preliminary data.</text>
</comment>
<sequence length="504" mass="56574">MSCKKFLDVEPKDFLPPSYYYQTEEQLLYSLAGVYDPLGSLDLYGRHYISRVGIEADEGFYNTSAVVSGPQVYNFTSSDTYVSGFWRELYMGINRANTLLANVDNNLKVNEAIRLQIRGEALFLRGYYYFLLAQNFGAVPLVLQPASSPDDTDIARSPLKEVYEQVLSDMKSAEALVAPIKTFGFGGRVNKSAVRGVLSRVCLYMAGYPLKDLSKYQEASAWAKKVIDDGEAGHMLNPDYTQIFINYAQDKYDIKESIFEVEFWGNGADGFSETGSVGAWIGIYSSNNDIIGNAFGFLNATAKLYRSFEASDVRRDCVVATYIYSATGTKTYYTSTTEASLYTRRVGKYRREWELVFPKSNNATPTNFPLLRFADVLLMYAEAENEVHNGPTTAAVDALNLVRARAHASLFTGANSLTNKTDFFNALVDERSRELCFEALRKPDLIRWGLFIPTMKGTETKMAKDIPGSFYALAYKNVAEKHLLYPIPSRELSLNPALNQNPNW</sequence>
<protein>
    <submittedName>
        <fullName evidence="1">Uncharacterized protein</fullName>
    </submittedName>
</protein>
<name>A0ACC6L288_9SPHI</name>
<organism evidence="1 2">
    <name type="scientific">Pedobacter africanus</name>
    <dbReference type="NCBI Taxonomy" id="151894"/>
    <lineage>
        <taxon>Bacteria</taxon>
        <taxon>Pseudomonadati</taxon>
        <taxon>Bacteroidota</taxon>
        <taxon>Sphingobacteriia</taxon>
        <taxon>Sphingobacteriales</taxon>
        <taxon>Sphingobacteriaceae</taxon>
        <taxon>Pedobacter</taxon>
    </lineage>
</organism>
<dbReference type="EMBL" id="JAVDTF010000004">
    <property type="protein sequence ID" value="MDR6785552.1"/>
    <property type="molecule type" value="Genomic_DNA"/>
</dbReference>
<evidence type="ECO:0000313" key="2">
    <source>
        <dbReference type="Proteomes" id="UP001246858"/>
    </source>
</evidence>
<reference evidence="1" key="1">
    <citation type="submission" date="2023-07" db="EMBL/GenBank/DDBJ databases">
        <title>Sorghum-associated microbial communities from plants grown in Nebraska, USA.</title>
        <authorList>
            <person name="Schachtman D."/>
        </authorList>
    </citation>
    <scope>NUCLEOTIDE SEQUENCE</scope>
    <source>
        <strain evidence="1">2697</strain>
    </source>
</reference>
<gene>
    <name evidence="1" type="ORF">J2X78_004137</name>
</gene>
<dbReference type="Proteomes" id="UP001246858">
    <property type="component" value="Unassembled WGS sequence"/>
</dbReference>
<accession>A0ACC6L288</accession>